<keyword evidence="5" id="KW-0378">Hydrolase</keyword>
<protein>
    <recommendedName>
        <fullName evidence="7">Adenosine deaminase domain-containing protein</fullName>
    </recommendedName>
</protein>
<comment type="caution">
    <text evidence="8">The sequence shown here is derived from an EMBL/GenBank/DDBJ whole genome shotgun (WGS) entry which is preliminary data.</text>
</comment>
<dbReference type="Proteomes" id="UP001295684">
    <property type="component" value="Unassembled WGS sequence"/>
</dbReference>
<evidence type="ECO:0000313" key="9">
    <source>
        <dbReference type="Proteomes" id="UP001295684"/>
    </source>
</evidence>
<dbReference type="EMBL" id="CAMPGE010006184">
    <property type="protein sequence ID" value="CAI2365028.1"/>
    <property type="molecule type" value="Genomic_DNA"/>
</dbReference>
<dbReference type="GO" id="GO:0004000">
    <property type="term" value="F:adenosine deaminase activity"/>
    <property type="evidence" value="ECO:0007669"/>
    <property type="project" value="TreeGrafter"/>
</dbReference>
<comment type="pathway">
    <text evidence="2">Purine metabolism; purine nucleoside salvage.</text>
</comment>
<dbReference type="GO" id="GO:0046103">
    <property type="term" value="P:inosine biosynthetic process"/>
    <property type="evidence" value="ECO:0007669"/>
    <property type="project" value="TreeGrafter"/>
</dbReference>
<feature type="signal peptide" evidence="6">
    <location>
        <begin position="1"/>
        <end position="18"/>
    </location>
</feature>
<proteinExistence type="predicted"/>
<gene>
    <name evidence="8" type="ORF">ECRASSUSDP1_LOCUS6378</name>
</gene>
<feature type="chain" id="PRO_5042222161" description="Adenosine deaminase domain-containing protein" evidence="6">
    <location>
        <begin position="19"/>
        <end position="530"/>
    </location>
</feature>
<dbReference type="PANTHER" id="PTHR11409">
    <property type="entry name" value="ADENOSINE DEAMINASE"/>
    <property type="match status" value="1"/>
</dbReference>
<dbReference type="GO" id="GO:0006154">
    <property type="term" value="P:adenosine catabolic process"/>
    <property type="evidence" value="ECO:0007669"/>
    <property type="project" value="TreeGrafter"/>
</dbReference>
<feature type="domain" description="Adenosine deaminase" evidence="7">
    <location>
        <begin position="216"/>
        <end position="508"/>
    </location>
</feature>
<comment type="cofactor">
    <cofactor evidence="1">
        <name>Zn(2+)</name>
        <dbReference type="ChEBI" id="CHEBI:29105"/>
    </cofactor>
</comment>
<dbReference type="SUPFAM" id="SSF51556">
    <property type="entry name" value="Metallo-dependent hydrolases"/>
    <property type="match status" value="1"/>
</dbReference>
<dbReference type="GO" id="GO:0006166">
    <property type="term" value="P:purine ribonucleoside salvage"/>
    <property type="evidence" value="ECO:0007669"/>
    <property type="project" value="UniProtKB-KW"/>
</dbReference>
<keyword evidence="9" id="KW-1185">Reference proteome</keyword>
<evidence type="ECO:0000256" key="6">
    <source>
        <dbReference type="SAM" id="SignalP"/>
    </source>
</evidence>
<dbReference type="Gene3D" id="3.20.20.140">
    <property type="entry name" value="Metal-dependent hydrolases"/>
    <property type="match status" value="1"/>
</dbReference>
<keyword evidence="4" id="KW-0660">Purine salvage</keyword>
<evidence type="ECO:0000256" key="2">
    <source>
        <dbReference type="ARBA" id="ARBA00005058"/>
    </source>
</evidence>
<reference evidence="8" key="1">
    <citation type="submission" date="2023-07" db="EMBL/GenBank/DDBJ databases">
        <authorList>
            <consortium name="AG Swart"/>
            <person name="Singh M."/>
            <person name="Singh A."/>
            <person name="Seah K."/>
            <person name="Emmerich C."/>
        </authorList>
    </citation>
    <scope>NUCLEOTIDE SEQUENCE</scope>
    <source>
        <strain evidence="8">DP1</strain>
    </source>
</reference>
<keyword evidence="3" id="KW-0479">Metal-binding</keyword>
<dbReference type="InterPro" id="IPR032466">
    <property type="entry name" value="Metal_Hydrolase"/>
</dbReference>
<keyword evidence="6" id="KW-0732">Signal</keyword>
<dbReference type="PANTHER" id="PTHR11409:SF39">
    <property type="entry name" value="ADENOSINE DEAMINASE 2"/>
    <property type="match status" value="1"/>
</dbReference>
<evidence type="ECO:0000256" key="1">
    <source>
        <dbReference type="ARBA" id="ARBA00001947"/>
    </source>
</evidence>
<evidence type="ECO:0000256" key="4">
    <source>
        <dbReference type="ARBA" id="ARBA00022726"/>
    </source>
</evidence>
<organism evidence="8 9">
    <name type="scientific">Euplotes crassus</name>
    <dbReference type="NCBI Taxonomy" id="5936"/>
    <lineage>
        <taxon>Eukaryota</taxon>
        <taxon>Sar</taxon>
        <taxon>Alveolata</taxon>
        <taxon>Ciliophora</taxon>
        <taxon>Intramacronucleata</taxon>
        <taxon>Spirotrichea</taxon>
        <taxon>Hypotrichia</taxon>
        <taxon>Euplotida</taxon>
        <taxon>Euplotidae</taxon>
        <taxon>Moneuplotes</taxon>
    </lineage>
</organism>
<evidence type="ECO:0000256" key="5">
    <source>
        <dbReference type="ARBA" id="ARBA00022801"/>
    </source>
</evidence>
<dbReference type="GO" id="GO:0046872">
    <property type="term" value="F:metal ion binding"/>
    <property type="evidence" value="ECO:0007669"/>
    <property type="project" value="UniProtKB-KW"/>
</dbReference>
<dbReference type="InterPro" id="IPR001365">
    <property type="entry name" value="A_deaminase_dom"/>
</dbReference>
<name>A0AAD1UAD5_EUPCR</name>
<accession>A0AAD1UAD5</accession>
<evidence type="ECO:0000259" key="7">
    <source>
        <dbReference type="Pfam" id="PF00962"/>
    </source>
</evidence>
<dbReference type="InterPro" id="IPR006330">
    <property type="entry name" value="Ado/ade_deaminase"/>
</dbReference>
<sequence length="530" mass="61431">MKIFTLFTLTLLVTLGFSSEKDEISQMFKTNSVLEKYLSPLGPTPSVYSKDLVDTLFGEYMEEREKIISKDKSLRFTKDVPSLTPDEEVIDAYLKVLRGEMIHEDDSPLLLDFYDGQAIIKDSEAHDFFLGMPKGGHMHVHIEASIAMKTFISFTYNDFVYFNIDTQELKTAPNGMDEEGFLKCNDLRRNWNLEGTFDEYLTNLLLLQPEDISSKQSHEIWKAFQPKFALNDAVIHYYEFYRQGLLDYYRQAVDEGVFIAELRHASGIIFDENHNFLSLQEEFDLYKSVIDEIKKENPDFQMTVIVVAFKVLGKEHVMEQLESYLYAMDHGYDFITGFDLVNEEEFTEPISHFAEDMIKAKVGYPDFNFYFHSGESSDRNNENLYDAILLGTKRIGHGINIVLHPHLVDLVVEKNIGYEICPISNLILGYTLDMRWHPARELMARGVPVTISSDDPTFWNYRGISLDFTYAFLAWDLDLKDIKQLAINSIHQSSIKDDIKPKMLEKFYNEWDDFISDFSKKADVLSKLAK</sequence>
<evidence type="ECO:0000256" key="3">
    <source>
        <dbReference type="ARBA" id="ARBA00022723"/>
    </source>
</evidence>
<evidence type="ECO:0000313" key="8">
    <source>
        <dbReference type="EMBL" id="CAI2365028.1"/>
    </source>
</evidence>
<dbReference type="Pfam" id="PF00962">
    <property type="entry name" value="A_deaminase"/>
    <property type="match status" value="1"/>
</dbReference>
<dbReference type="AlphaFoldDB" id="A0AAD1UAD5"/>